<evidence type="ECO:0000256" key="1">
    <source>
        <dbReference type="ARBA" id="ARBA00022630"/>
    </source>
</evidence>
<dbReference type="InterPro" id="IPR001709">
    <property type="entry name" value="Flavoprot_Pyr_Nucl_cyt_Rdtase"/>
</dbReference>
<evidence type="ECO:0000313" key="9">
    <source>
        <dbReference type="Proteomes" id="UP000051386"/>
    </source>
</evidence>
<evidence type="ECO:0000256" key="2">
    <source>
        <dbReference type="ARBA" id="ARBA00022643"/>
    </source>
</evidence>
<feature type="transmembrane region" description="Helical" evidence="5">
    <location>
        <begin position="12"/>
        <end position="31"/>
    </location>
</feature>
<dbReference type="Gene3D" id="3.40.50.80">
    <property type="entry name" value="Nucleotide-binding domain of ferredoxin-NADP reductase (FNR) module"/>
    <property type="match status" value="1"/>
</dbReference>
<dbReference type="InterPro" id="IPR029039">
    <property type="entry name" value="Flavoprotein-like_sf"/>
</dbReference>
<name>A0A0R0D8C6_9GAMM</name>
<evidence type="ECO:0000256" key="4">
    <source>
        <dbReference type="ARBA" id="ARBA00023797"/>
    </source>
</evidence>
<sequence length="537" mass="58676">MSLRPSRALLGNLLVLLALAAVAWLLLRLHLDDNGWMPAPRRAALWTAIASVGGYAALCALLWWQGRPRRERIDPAQRPILLVWASQTGFAAQLAERSADALRSAGLAVRLRSIEQLDAALLADSERALFIASTTGEGDPPDHAAPFLRRLMTATPSLGHLHYGVLALGDHSYAHFCAFGQQLDDWLRRHGAHAMFDTVEVDNADPASLRHWQQLLGQLGGDASDQPDWSPVDYQAWTLLQREHLNPGSAGRPVHWLRLQPPLAEAGSEATWQAGDIAEIGPRHAPQVVQAWLQRHQLQGDTLLADGQTLQARLSRSQLPGVTAGGDLQTLLSMLQPLPHREYSIASAMHDGALELLLRRQLRADGTPGIGSGWLCDVAAVGGTIDLRLRRNPNFHGVASTRPLILIGNGTGIAGLRAHLHEREAAGASRNWLLFGERHAAHDFHFGDELLQMQQRGMLEHLDAVFSRDGGAHRYVQDRLLAEAARLRRWVDEGAAILVCGSLQGMAPAVDAVIEQVLGAEGKEALVLAGRYRRDVY</sequence>
<dbReference type="RefSeq" id="WP_057508070.1">
    <property type="nucleotide sequence ID" value="NZ_LDJK01000028.1"/>
</dbReference>
<accession>A0A0R0D8C6</accession>
<gene>
    <name evidence="8" type="ORF">ABB28_07695</name>
</gene>
<keyword evidence="5" id="KW-1133">Transmembrane helix</keyword>
<proteinExistence type="predicted"/>
<keyword evidence="9" id="KW-1185">Reference proteome</keyword>
<keyword evidence="5" id="KW-0812">Transmembrane</keyword>
<keyword evidence="2" id="KW-0288">FMN</keyword>
<dbReference type="InterPro" id="IPR001094">
    <property type="entry name" value="Flavdoxin-like"/>
</dbReference>
<feature type="domain" description="FAD-binding FR-type" evidence="7">
    <location>
        <begin position="232"/>
        <end position="398"/>
    </location>
</feature>
<keyword evidence="3" id="KW-0813">Transport</keyword>
<dbReference type="PANTHER" id="PTHR19384:SF17">
    <property type="entry name" value="NADPH--CYTOCHROME P450 REDUCTASE"/>
    <property type="match status" value="1"/>
</dbReference>
<feature type="domain" description="Flavodoxin-like" evidence="6">
    <location>
        <begin position="80"/>
        <end position="217"/>
    </location>
</feature>
<dbReference type="PRINTS" id="PR00369">
    <property type="entry name" value="FLAVODOXIN"/>
</dbReference>
<dbReference type="SUPFAM" id="SSF63380">
    <property type="entry name" value="Riboflavin synthase domain-like"/>
    <property type="match status" value="1"/>
</dbReference>
<organism evidence="8 9">
    <name type="scientific">Stenotrophomonas chelatiphaga</name>
    <dbReference type="NCBI Taxonomy" id="517011"/>
    <lineage>
        <taxon>Bacteria</taxon>
        <taxon>Pseudomonadati</taxon>
        <taxon>Pseudomonadota</taxon>
        <taxon>Gammaproteobacteria</taxon>
        <taxon>Lysobacterales</taxon>
        <taxon>Lysobacteraceae</taxon>
        <taxon>Stenotrophomonas</taxon>
    </lineage>
</organism>
<dbReference type="GO" id="GO:0010181">
    <property type="term" value="F:FMN binding"/>
    <property type="evidence" value="ECO:0007669"/>
    <property type="project" value="InterPro"/>
</dbReference>
<dbReference type="Proteomes" id="UP000051386">
    <property type="component" value="Unassembled WGS sequence"/>
</dbReference>
<dbReference type="SUPFAM" id="SSF52343">
    <property type="entry name" value="Ferredoxin reductase-like, C-terminal NADP-linked domain"/>
    <property type="match status" value="1"/>
</dbReference>
<dbReference type="EMBL" id="LDJK01000028">
    <property type="protein sequence ID" value="KRG74254.1"/>
    <property type="molecule type" value="Genomic_DNA"/>
</dbReference>
<dbReference type="EC" id="1.6.2.4" evidence="4"/>
<dbReference type="SUPFAM" id="SSF52218">
    <property type="entry name" value="Flavoproteins"/>
    <property type="match status" value="1"/>
</dbReference>
<dbReference type="PATRIC" id="fig|517011.3.peg.1166"/>
<comment type="caution">
    <text evidence="8">The sequence shown here is derived from an EMBL/GenBank/DDBJ whole genome shotgun (WGS) entry which is preliminary data.</text>
</comment>
<keyword evidence="3" id="KW-0249">Electron transport</keyword>
<dbReference type="AlphaFoldDB" id="A0A0R0D8C6"/>
<dbReference type="GO" id="GO:0050660">
    <property type="term" value="F:flavin adenine dinucleotide binding"/>
    <property type="evidence" value="ECO:0007669"/>
    <property type="project" value="TreeGrafter"/>
</dbReference>
<dbReference type="GO" id="GO:0005829">
    <property type="term" value="C:cytosol"/>
    <property type="evidence" value="ECO:0007669"/>
    <property type="project" value="TreeGrafter"/>
</dbReference>
<keyword evidence="5" id="KW-0472">Membrane</keyword>
<protein>
    <recommendedName>
        <fullName evidence="4">NADPH--hemoprotein reductase</fullName>
        <ecNumber evidence="4">1.6.2.4</ecNumber>
    </recommendedName>
</protein>
<dbReference type="InterPro" id="IPR017927">
    <property type="entry name" value="FAD-bd_FR_type"/>
</dbReference>
<dbReference type="PANTHER" id="PTHR19384">
    <property type="entry name" value="NITRIC OXIDE SYNTHASE-RELATED"/>
    <property type="match status" value="1"/>
</dbReference>
<keyword evidence="1" id="KW-0285">Flavoprotein</keyword>
<dbReference type="GO" id="GO:0003958">
    <property type="term" value="F:NADPH-hemoprotein reductase activity"/>
    <property type="evidence" value="ECO:0007669"/>
    <property type="project" value="UniProtKB-EC"/>
</dbReference>
<dbReference type="PROSITE" id="PS50902">
    <property type="entry name" value="FLAVODOXIN_LIKE"/>
    <property type="match status" value="1"/>
</dbReference>
<dbReference type="Pfam" id="PF00258">
    <property type="entry name" value="Flavodoxin_1"/>
    <property type="match status" value="1"/>
</dbReference>
<dbReference type="PRINTS" id="PR00371">
    <property type="entry name" value="FPNCR"/>
</dbReference>
<dbReference type="Pfam" id="PF00175">
    <property type="entry name" value="NAD_binding_1"/>
    <property type="match status" value="1"/>
</dbReference>
<evidence type="ECO:0000256" key="3">
    <source>
        <dbReference type="ARBA" id="ARBA00022982"/>
    </source>
</evidence>
<evidence type="ECO:0000313" key="8">
    <source>
        <dbReference type="EMBL" id="KRG74254.1"/>
    </source>
</evidence>
<dbReference type="CDD" id="cd06200">
    <property type="entry name" value="SiR_like1"/>
    <property type="match status" value="1"/>
</dbReference>
<dbReference type="PROSITE" id="PS51384">
    <property type="entry name" value="FAD_FR"/>
    <property type="match status" value="1"/>
</dbReference>
<feature type="transmembrane region" description="Helical" evidence="5">
    <location>
        <begin position="43"/>
        <end position="64"/>
    </location>
</feature>
<evidence type="ECO:0000259" key="7">
    <source>
        <dbReference type="PROSITE" id="PS51384"/>
    </source>
</evidence>
<evidence type="ECO:0000256" key="5">
    <source>
        <dbReference type="SAM" id="Phobius"/>
    </source>
</evidence>
<evidence type="ECO:0000259" key="6">
    <source>
        <dbReference type="PROSITE" id="PS50902"/>
    </source>
</evidence>
<dbReference type="Gene3D" id="3.40.50.360">
    <property type="match status" value="1"/>
</dbReference>
<dbReference type="InterPro" id="IPR008254">
    <property type="entry name" value="Flavodoxin/NO_synth"/>
</dbReference>
<dbReference type="InterPro" id="IPR017938">
    <property type="entry name" value="Riboflavin_synthase-like_b-brl"/>
</dbReference>
<dbReference type="InterPro" id="IPR001433">
    <property type="entry name" value="OxRdtase_FAD/NAD-bd"/>
</dbReference>
<dbReference type="InterPro" id="IPR039261">
    <property type="entry name" value="FNR_nucleotide-bd"/>
</dbReference>
<reference evidence="8 9" key="1">
    <citation type="submission" date="2015-05" db="EMBL/GenBank/DDBJ databases">
        <title>Genome sequencing and analysis of members of genus Stenotrophomonas.</title>
        <authorList>
            <person name="Patil P.P."/>
            <person name="Midha S."/>
            <person name="Patil P.B."/>
        </authorList>
    </citation>
    <scope>NUCLEOTIDE SEQUENCE [LARGE SCALE GENOMIC DNA]</scope>
    <source>
        <strain evidence="8 9">DSM 21508</strain>
    </source>
</reference>